<evidence type="ECO:0000313" key="3">
    <source>
        <dbReference type="EMBL" id="QKV17684.1"/>
    </source>
</evidence>
<name>A0A6N1V9P3_9HYPH</name>
<dbReference type="PANTHER" id="PTHR38766:SF1">
    <property type="entry name" value="FLAGELLAR PROTEIN FLIO"/>
    <property type="match status" value="1"/>
</dbReference>
<accession>A0A6N1V9P3</accession>
<protein>
    <submittedName>
        <fullName evidence="3">Flagellar biosynthetic protein FliO</fullName>
    </submittedName>
</protein>
<dbReference type="InterPro" id="IPR052205">
    <property type="entry name" value="FliO/MopB"/>
</dbReference>
<evidence type="ECO:0000256" key="2">
    <source>
        <dbReference type="SAM" id="Phobius"/>
    </source>
</evidence>
<proteinExistence type="predicted"/>
<keyword evidence="3" id="KW-0282">Flagellum</keyword>
<feature type="compositionally biased region" description="Low complexity" evidence="1">
    <location>
        <begin position="111"/>
        <end position="123"/>
    </location>
</feature>
<feature type="region of interest" description="Disordered" evidence="1">
    <location>
        <begin position="99"/>
        <end position="245"/>
    </location>
</feature>
<dbReference type="RefSeq" id="WP_175275581.1">
    <property type="nucleotide sequence ID" value="NZ_CP054836.1"/>
</dbReference>
<sequence length="305" mass="32486">MFAWLTDTLGDRNALYVAYGAGAIGVLLLVWVLWFWTRRVSGGVFVHGGRGRQPRLAVVDAAAIDSHRRIVLVRRDDVEHLVMIGGHNDLVIESGISGPEAASRENEGGQPAAAPVRPAAAAPGEKRVRATPARGRRESPKPAAVETPRPAARPVPAPVRKPETKPAPEQAQRPAPTPEPGSEPASPERPIVAVTAASQGELPHAYAEFQDESPAANSPDPEQVQPSPERAGIAPAPRTEELGFNIRPETAVAARKDGDAAQAFEEHVQASIAETEQSASESQSADDGTLEDEMQKLLAELTRKK</sequence>
<keyword evidence="2" id="KW-0472">Membrane</keyword>
<organism evidence="3 4">
    <name type="scientific">Oricola thermophila</name>
    <dbReference type="NCBI Taxonomy" id="2742145"/>
    <lineage>
        <taxon>Bacteria</taxon>
        <taxon>Pseudomonadati</taxon>
        <taxon>Pseudomonadota</taxon>
        <taxon>Alphaproteobacteria</taxon>
        <taxon>Hyphomicrobiales</taxon>
        <taxon>Ahrensiaceae</taxon>
        <taxon>Oricola</taxon>
    </lineage>
</organism>
<feature type="transmembrane region" description="Helical" evidence="2">
    <location>
        <begin position="14"/>
        <end position="36"/>
    </location>
</feature>
<evidence type="ECO:0000313" key="4">
    <source>
        <dbReference type="Proteomes" id="UP000509367"/>
    </source>
</evidence>
<evidence type="ECO:0000256" key="1">
    <source>
        <dbReference type="SAM" id="MobiDB-lite"/>
    </source>
</evidence>
<feature type="region of interest" description="Disordered" evidence="1">
    <location>
        <begin position="264"/>
        <end position="305"/>
    </location>
</feature>
<keyword evidence="2" id="KW-1133">Transmembrane helix</keyword>
<reference evidence="3 4" key="1">
    <citation type="submission" date="2020-06" db="EMBL/GenBank/DDBJ databases">
        <title>Oricola thermophila sp. nov. isolated from a tidal sediments.</title>
        <authorList>
            <person name="Kwon K.K."/>
            <person name="Yang S.-H."/>
            <person name="Park M.-J."/>
        </authorList>
    </citation>
    <scope>NUCLEOTIDE SEQUENCE [LARGE SCALE GENOMIC DNA]</scope>
    <source>
        <strain evidence="3 4">MEBiC13590</strain>
    </source>
</reference>
<dbReference type="EMBL" id="CP054836">
    <property type="protein sequence ID" value="QKV17684.1"/>
    <property type="molecule type" value="Genomic_DNA"/>
</dbReference>
<dbReference type="Proteomes" id="UP000509367">
    <property type="component" value="Chromosome"/>
</dbReference>
<dbReference type="PANTHER" id="PTHR38766">
    <property type="entry name" value="FLAGELLAR PROTEIN FLIO"/>
    <property type="match status" value="1"/>
</dbReference>
<dbReference type="AlphaFoldDB" id="A0A6N1V9P3"/>
<keyword evidence="4" id="KW-1185">Reference proteome</keyword>
<gene>
    <name evidence="3" type="ORF">HTY61_03970</name>
</gene>
<keyword evidence="3" id="KW-0966">Cell projection</keyword>
<dbReference type="KEGG" id="orm:HTY61_03970"/>
<keyword evidence="2" id="KW-0812">Transmembrane</keyword>
<keyword evidence="3" id="KW-0969">Cilium</keyword>
<feature type="compositionally biased region" description="Low complexity" evidence="1">
    <location>
        <begin position="269"/>
        <end position="285"/>
    </location>
</feature>